<feature type="compositionally biased region" description="Basic and acidic residues" evidence="1">
    <location>
        <begin position="21"/>
        <end position="34"/>
    </location>
</feature>
<gene>
    <name evidence="2" type="ORF">EVAR_96088_1</name>
</gene>
<name>A0A4C1VEZ5_EUMVA</name>
<dbReference type="AlphaFoldDB" id="A0A4C1VEZ5"/>
<dbReference type="OrthoDB" id="429597at2759"/>
<dbReference type="EMBL" id="BGZK01000324">
    <property type="protein sequence ID" value="GBP36842.1"/>
    <property type="molecule type" value="Genomic_DNA"/>
</dbReference>
<evidence type="ECO:0008006" key="4">
    <source>
        <dbReference type="Google" id="ProtNLM"/>
    </source>
</evidence>
<feature type="compositionally biased region" description="Basic and acidic residues" evidence="1">
    <location>
        <begin position="1"/>
        <end position="10"/>
    </location>
</feature>
<feature type="compositionally biased region" description="Polar residues" evidence="1">
    <location>
        <begin position="84"/>
        <end position="95"/>
    </location>
</feature>
<organism evidence="2 3">
    <name type="scientific">Eumeta variegata</name>
    <name type="common">Bagworm moth</name>
    <name type="synonym">Eumeta japonica</name>
    <dbReference type="NCBI Taxonomy" id="151549"/>
    <lineage>
        <taxon>Eukaryota</taxon>
        <taxon>Metazoa</taxon>
        <taxon>Ecdysozoa</taxon>
        <taxon>Arthropoda</taxon>
        <taxon>Hexapoda</taxon>
        <taxon>Insecta</taxon>
        <taxon>Pterygota</taxon>
        <taxon>Neoptera</taxon>
        <taxon>Endopterygota</taxon>
        <taxon>Lepidoptera</taxon>
        <taxon>Glossata</taxon>
        <taxon>Ditrysia</taxon>
        <taxon>Tineoidea</taxon>
        <taxon>Psychidae</taxon>
        <taxon>Oiketicinae</taxon>
        <taxon>Eumeta</taxon>
    </lineage>
</organism>
<protein>
    <recommendedName>
        <fullName evidence="4">Histone-lysine N-methyltransferase SETMAR</fullName>
    </recommendedName>
</protein>
<evidence type="ECO:0000313" key="3">
    <source>
        <dbReference type="Proteomes" id="UP000299102"/>
    </source>
</evidence>
<comment type="caution">
    <text evidence="2">The sequence shown here is derived from an EMBL/GenBank/DDBJ whole genome shotgun (WGS) entry which is preliminary data.</text>
</comment>
<feature type="region of interest" description="Disordered" evidence="1">
    <location>
        <begin position="1"/>
        <end position="41"/>
    </location>
</feature>
<accession>A0A4C1VEZ5</accession>
<evidence type="ECO:0000256" key="1">
    <source>
        <dbReference type="SAM" id="MobiDB-lite"/>
    </source>
</evidence>
<dbReference type="Proteomes" id="UP000299102">
    <property type="component" value="Unassembled WGS sequence"/>
</dbReference>
<sequence>MGYTKLERLRMNSYNSHRHTKNLDQAKDKHEPRSSRPVTDKVGAILEKVEQDRHISSYDIAEELRSDHKTVLTNSKKAGYMKGTQMSNLDLTPAH</sequence>
<reference evidence="2 3" key="1">
    <citation type="journal article" date="2019" name="Commun. Biol.">
        <title>The bagworm genome reveals a unique fibroin gene that provides high tensile strength.</title>
        <authorList>
            <person name="Kono N."/>
            <person name="Nakamura H."/>
            <person name="Ohtoshi R."/>
            <person name="Tomita M."/>
            <person name="Numata K."/>
            <person name="Arakawa K."/>
        </authorList>
    </citation>
    <scope>NUCLEOTIDE SEQUENCE [LARGE SCALE GENOMIC DNA]</scope>
</reference>
<feature type="region of interest" description="Disordered" evidence="1">
    <location>
        <begin position="76"/>
        <end position="95"/>
    </location>
</feature>
<proteinExistence type="predicted"/>
<evidence type="ECO:0000313" key="2">
    <source>
        <dbReference type="EMBL" id="GBP36842.1"/>
    </source>
</evidence>
<keyword evidence="3" id="KW-1185">Reference proteome</keyword>